<dbReference type="InterPro" id="IPR016785">
    <property type="entry name" value="ComGD"/>
</dbReference>
<evidence type="ECO:0000256" key="1">
    <source>
        <dbReference type="SAM" id="Phobius"/>
    </source>
</evidence>
<evidence type="ECO:0000313" key="2">
    <source>
        <dbReference type="EMBL" id="PEH43854.1"/>
    </source>
</evidence>
<comment type="caution">
    <text evidence="3">The sequence shown here is derived from an EMBL/GenBank/DDBJ whole genome shotgun (WGS) entry which is preliminary data.</text>
</comment>
<dbReference type="RefSeq" id="WP_005877342.1">
    <property type="nucleotide sequence ID" value="NZ_CABGIZ010000001.1"/>
</dbReference>
<dbReference type="KEGG" id="edu:LIU_03595"/>
<accession>A0A2A7SJH8</accession>
<dbReference type="NCBIfam" id="NF040982">
    <property type="entry name" value="ComGD"/>
    <property type="match status" value="1"/>
</dbReference>
<dbReference type="Proteomes" id="UP000220669">
    <property type="component" value="Unassembled WGS sequence"/>
</dbReference>
<sequence>MQMLIIKSKHDPPGHTLLETLLVLFIISSLFIFPFVSISSWQTRLAAYQFFDQFERRIYATQKAAIVNQENTTIAYDNKQAQIIFTVPQQMSSWSVLKIPKEIEVRRAPTLIFAAKTGNESSLNAYQFYWKEEKQLISYQFQMGSGHYLKKVE</sequence>
<dbReference type="GeneID" id="56743097"/>
<dbReference type="EMBL" id="LEPB01000001">
    <property type="protein sequence ID" value="RCA12256.1"/>
    <property type="molecule type" value="Genomic_DNA"/>
</dbReference>
<dbReference type="STRING" id="53345.LIU_03595"/>
<evidence type="ECO:0000313" key="4">
    <source>
        <dbReference type="Proteomes" id="UP000220669"/>
    </source>
</evidence>
<dbReference type="PIRSF" id="PIRSF021292">
    <property type="entry name" value="Competence_ComGD"/>
    <property type="match status" value="1"/>
</dbReference>
<protein>
    <submittedName>
        <fullName evidence="2">Competence protein</fullName>
    </submittedName>
</protein>
<reference evidence="2 4" key="2">
    <citation type="submission" date="2017-09" db="EMBL/GenBank/DDBJ databases">
        <title>FDA dAtabase for Regulatory Grade micrObial Sequences (FDA-ARGOS): Supporting development and validation of Infectious Disease Dx tests.</title>
        <authorList>
            <person name="Minogue T."/>
            <person name="Wolcott M."/>
            <person name="Wasieloski L."/>
            <person name="Aguilar W."/>
            <person name="Moore D."/>
            <person name="Tallon L.J."/>
            <person name="Sadzewicz L."/>
            <person name="Ott S."/>
            <person name="Zhao X."/>
            <person name="Nagaraj S."/>
            <person name="Vavikolanu K."/>
            <person name="Aluvathingal J."/>
            <person name="Nadendla S."/>
            <person name="Sichtig H."/>
        </authorList>
    </citation>
    <scope>NUCLEOTIDE SEQUENCE [LARGE SCALE GENOMIC DNA]</scope>
    <source>
        <strain evidence="2 4">FDAARGOS_396</strain>
    </source>
</reference>
<keyword evidence="1" id="KW-1133">Transmembrane helix</keyword>
<feature type="transmembrane region" description="Helical" evidence="1">
    <location>
        <begin position="21"/>
        <end position="41"/>
    </location>
</feature>
<keyword evidence="1" id="KW-0812">Transmembrane</keyword>
<evidence type="ECO:0000313" key="3">
    <source>
        <dbReference type="EMBL" id="RCA12256.1"/>
    </source>
</evidence>
<reference evidence="3 5" key="1">
    <citation type="submission" date="2015-06" db="EMBL/GenBank/DDBJ databases">
        <title>The Genome Sequence of Enterococcus durans 4EA1.</title>
        <authorList>
            <consortium name="The Broad Institute Genomics Platform"/>
            <consortium name="The Broad Institute Genome Sequencing Center for Infectious Disease"/>
            <person name="Earl A.M."/>
            <person name="Van Tyne D."/>
            <person name="Lebreton F."/>
            <person name="Saavedra J.T."/>
            <person name="Gilmore M.S."/>
            <person name="Manson Mcguire A."/>
            <person name="Clock S."/>
            <person name="Crupain M."/>
            <person name="Rangan U."/>
            <person name="Young S."/>
            <person name="Abouelleil A."/>
            <person name="Cao P."/>
            <person name="Chapman S.B."/>
            <person name="Griggs A."/>
            <person name="Priest M."/>
            <person name="Shea T."/>
            <person name="Wortman J."/>
            <person name="Nusbaum C."/>
            <person name="Birren B."/>
        </authorList>
    </citation>
    <scope>NUCLEOTIDE SEQUENCE [LARGE SCALE GENOMIC DNA]</scope>
    <source>
        <strain evidence="3 5">4EA1</strain>
    </source>
</reference>
<gene>
    <name evidence="2" type="ORF">CRM96_01955</name>
    <name evidence="3" type="ORF">EA71_00463</name>
</gene>
<evidence type="ECO:0000313" key="5">
    <source>
        <dbReference type="Proteomes" id="UP000252797"/>
    </source>
</evidence>
<proteinExistence type="predicted"/>
<dbReference type="EMBL" id="PDEB01000004">
    <property type="protein sequence ID" value="PEH43854.1"/>
    <property type="molecule type" value="Genomic_DNA"/>
</dbReference>
<dbReference type="OrthoDB" id="2199641at2"/>
<dbReference type="AlphaFoldDB" id="A0A2A7SJH8"/>
<dbReference type="GO" id="GO:0030420">
    <property type="term" value="P:establishment of competence for transformation"/>
    <property type="evidence" value="ECO:0007669"/>
    <property type="project" value="InterPro"/>
</dbReference>
<name>A0A2A7SJH8_9ENTE</name>
<keyword evidence="1" id="KW-0472">Membrane</keyword>
<dbReference type="Proteomes" id="UP000252797">
    <property type="component" value="Unassembled WGS sequence"/>
</dbReference>
<organism evidence="3 5">
    <name type="scientific">Enterococcus durans</name>
    <dbReference type="NCBI Taxonomy" id="53345"/>
    <lineage>
        <taxon>Bacteria</taxon>
        <taxon>Bacillati</taxon>
        <taxon>Bacillota</taxon>
        <taxon>Bacilli</taxon>
        <taxon>Lactobacillales</taxon>
        <taxon>Enterococcaceae</taxon>
        <taxon>Enterococcus</taxon>
    </lineage>
</organism>